<sequence length="29" mass="3429">MSNRSIVKSQQMLAFCFGKGGRIWNLYHR</sequence>
<name>A0A8S5MG42_9CAUD</name>
<accession>A0A8S5MG42</accession>
<evidence type="ECO:0000313" key="1">
    <source>
        <dbReference type="EMBL" id="DAD81172.1"/>
    </source>
</evidence>
<proteinExistence type="predicted"/>
<dbReference type="EMBL" id="BK014896">
    <property type="protein sequence ID" value="DAD81172.1"/>
    <property type="molecule type" value="Genomic_DNA"/>
</dbReference>
<organism evidence="1">
    <name type="scientific">Siphoviridae sp. ctLAG1</name>
    <dbReference type="NCBI Taxonomy" id="2826248"/>
    <lineage>
        <taxon>Viruses</taxon>
        <taxon>Duplodnaviria</taxon>
        <taxon>Heunggongvirae</taxon>
        <taxon>Uroviricota</taxon>
        <taxon>Caudoviricetes</taxon>
    </lineage>
</organism>
<reference evidence="1" key="1">
    <citation type="journal article" date="2021" name="Proc. Natl. Acad. Sci. U.S.A.">
        <title>A Catalog of Tens of Thousands of Viruses from Human Metagenomes Reveals Hidden Associations with Chronic Diseases.</title>
        <authorList>
            <person name="Tisza M.J."/>
            <person name="Buck C.B."/>
        </authorList>
    </citation>
    <scope>NUCLEOTIDE SEQUENCE</scope>
    <source>
        <strain evidence="1">CtLAG1</strain>
    </source>
</reference>
<protein>
    <submittedName>
        <fullName evidence="1">Uncharacterized protein</fullName>
    </submittedName>
</protein>